<gene>
    <name evidence="1" type="ORF">CBW57_22905</name>
</gene>
<accession>A0A208ZI65</accession>
<reference evidence="1 2" key="1">
    <citation type="submission" date="2017-05" db="EMBL/GenBank/DDBJ databases">
        <title>Whole genome sequencing of Yersinia kristensenii.</title>
        <authorList>
            <person name="Campioni F."/>
        </authorList>
    </citation>
    <scope>NUCLEOTIDE SEQUENCE [LARGE SCALE GENOMIC DNA]</scope>
    <source>
        <strain evidence="1 2">CFSAN060536</strain>
    </source>
</reference>
<comment type="caution">
    <text evidence="1">The sequence shown here is derived from an EMBL/GenBank/DDBJ whole genome shotgun (WGS) entry which is preliminary data.</text>
</comment>
<evidence type="ECO:0000313" key="2">
    <source>
        <dbReference type="Proteomes" id="UP000196440"/>
    </source>
</evidence>
<organism evidence="1 2">
    <name type="scientific">Yersinia intermedia</name>
    <dbReference type="NCBI Taxonomy" id="631"/>
    <lineage>
        <taxon>Bacteria</taxon>
        <taxon>Pseudomonadati</taxon>
        <taxon>Pseudomonadota</taxon>
        <taxon>Gammaproteobacteria</taxon>
        <taxon>Enterobacterales</taxon>
        <taxon>Yersiniaceae</taxon>
        <taxon>Yersinia</taxon>
    </lineage>
</organism>
<dbReference type="Proteomes" id="UP000196440">
    <property type="component" value="Unassembled WGS sequence"/>
</dbReference>
<proteinExistence type="predicted"/>
<dbReference type="EMBL" id="NHOI01000046">
    <property type="protein sequence ID" value="OVZ80151.1"/>
    <property type="molecule type" value="Genomic_DNA"/>
</dbReference>
<protein>
    <submittedName>
        <fullName evidence="1">Uncharacterized protein</fullName>
    </submittedName>
</protein>
<name>A0A208ZI65_YERIN</name>
<evidence type="ECO:0000313" key="1">
    <source>
        <dbReference type="EMBL" id="OVZ80151.1"/>
    </source>
</evidence>
<dbReference type="AlphaFoldDB" id="A0A208ZI65"/>
<sequence>MFLIDEKGLEGMASKHKITAYISDSTTYEWAKNTATERDLTKSGFLESLIKQEMQLGRSRSKLRPALTIYDTYHPPVQMLTYSGNYIIGSSIPNSSPVLDVGNLIGMITDGVNMGIHNDFYEKVLGHYIRQPQGVFDVVFLKTFFEGRVYENPHVNSVNVSYNVIYLPLIITQEVWDEYGGCCDFFSIRYLRQTDIVRSEWKRSLSGKYTGIMPLFERMKYSNDVGGFFIPVYQTPKKLEDRLEGTDLGKKRSFGNNFFMGVGPTYKKERFCLKGSDLLRNVY</sequence>